<dbReference type="PANTHER" id="PTHR43303:SF4">
    <property type="entry name" value="NADPH DEHYDROGENASE C23G7.10C-RELATED"/>
    <property type="match status" value="1"/>
</dbReference>
<dbReference type="InterPro" id="IPR013785">
    <property type="entry name" value="Aldolase_TIM"/>
</dbReference>
<feature type="region of interest" description="Disordered" evidence="6">
    <location>
        <begin position="107"/>
        <end position="141"/>
    </location>
</feature>
<organism evidence="8 9">
    <name type="scientific">Hoeflea ulvae</name>
    <dbReference type="NCBI Taxonomy" id="2983764"/>
    <lineage>
        <taxon>Bacteria</taxon>
        <taxon>Pseudomonadati</taxon>
        <taxon>Pseudomonadota</taxon>
        <taxon>Alphaproteobacteria</taxon>
        <taxon>Hyphomicrobiales</taxon>
        <taxon>Rhizobiaceae</taxon>
        <taxon>Hoeflea</taxon>
    </lineage>
</organism>
<dbReference type="Proteomes" id="UP001081283">
    <property type="component" value="Unassembled WGS sequence"/>
</dbReference>
<evidence type="ECO:0000313" key="8">
    <source>
        <dbReference type="EMBL" id="MCY0094712.1"/>
    </source>
</evidence>
<sequence length="371" mass="39573">MSHLFTPLKLGTLELENRVIIAPMCQYSAIDGSAQDWHLIHLGNLALSGAGLLIIEATAVSPVGRISPGDLGLYSDANETALRRVMDVLGGQSTMPVAIQLAHAGRKGSSQSPWDGGAQIRPDQPHGWKAEAPSAVPHGEGEDVPLALDEAGLARVCNDFAGAALRAQRLGFRGIELHMAHGYLLHQFLSPLANRRTDAYGGSLSNRMRFPLRVFDAVVAAVSDDMPVWVRVSATDWVEGGWDLDGTLALSAALKERGCAAIHVSTGGVSPKQKIPVGPGFQVPFASRVKAETGLPTIAVGLITKPEQAEAIVQKGQADAVALARGILYDPHWPWHAAAALGAQVSAPRQYWRSKPRDFPDLFKAARIGQR</sequence>
<keyword evidence="4" id="KW-0521">NADP</keyword>
<proteinExistence type="predicted"/>
<dbReference type="SUPFAM" id="SSF51395">
    <property type="entry name" value="FMN-linked oxidoreductases"/>
    <property type="match status" value="1"/>
</dbReference>
<dbReference type="Gene3D" id="3.20.20.70">
    <property type="entry name" value="Aldolase class I"/>
    <property type="match status" value="1"/>
</dbReference>
<dbReference type="Pfam" id="PF00724">
    <property type="entry name" value="Oxidored_FMN"/>
    <property type="match status" value="1"/>
</dbReference>
<evidence type="ECO:0000313" key="9">
    <source>
        <dbReference type="Proteomes" id="UP001081283"/>
    </source>
</evidence>
<evidence type="ECO:0000256" key="1">
    <source>
        <dbReference type="ARBA" id="ARBA00001917"/>
    </source>
</evidence>
<evidence type="ECO:0000256" key="4">
    <source>
        <dbReference type="ARBA" id="ARBA00022857"/>
    </source>
</evidence>
<gene>
    <name evidence="8" type="ORF">OEG82_11820</name>
</gene>
<accession>A0ABT3YGE3</accession>
<keyword evidence="3" id="KW-0288">FMN</keyword>
<dbReference type="InterPro" id="IPR044152">
    <property type="entry name" value="YqjM-like"/>
</dbReference>
<dbReference type="PANTHER" id="PTHR43303">
    <property type="entry name" value="NADPH DEHYDROGENASE C23G7.10C-RELATED"/>
    <property type="match status" value="1"/>
</dbReference>
<evidence type="ECO:0000256" key="3">
    <source>
        <dbReference type="ARBA" id="ARBA00022643"/>
    </source>
</evidence>
<evidence type="ECO:0000256" key="6">
    <source>
        <dbReference type="SAM" id="MobiDB-lite"/>
    </source>
</evidence>
<protein>
    <submittedName>
        <fullName evidence="8">NADH:flavin oxidoreductase/NADH oxidase</fullName>
    </submittedName>
</protein>
<evidence type="ECO:0000256" key="2">
    <source>
        <dbReference type="ARBA" id="ARBA00022630"/>
    </source>
</evidence>
<evidence type="ECO:0000259" key="7">
    <source>
        <dbReference type="Pfam" id="PF00724"/>
    </source>
</evidence>
<reference evidence="8" key="1">
    <citation type="submission" date="2022-10" db="EMBL/GenBank/DDBJ databases">
        <title>Hoeflea sp. J2-29, isolated from marine algae.</title>
        <authorList>
            <person name="Kristyanto S."/>
            <person name="Kim J.M."/>
            <person name="Jeon C.O."/>
        </authorList>
    </citation>
    <scope>NUCLEOTIDE SEQUENCE</scope>
    <source>
        <strain evidence="8">J2-29</strain>
    </source>
</reference>
<feature type="domain" description="NADH:flavin oxidoreductase/NADH oxidase N-terminal" evidence="7">
    <location>
        <begin position="4"/>
        <end position="339"/>
    </location>
</feature>
<keyword evidence="9" id="KW-1185">Reference proteome</keyword>
<name>A0ABT3YGE3_9HYPH</name>
<comment type="caution">
    <text evidence="8">The sequence shown here is derived from an EMBL/GenBank/DDBJ whole genome shotgun (WGS) entry which is preliminary data.</text>
</comment>
<keyword evidence="2" id="KW-0285">Flavoprotein</keyword>
<dbReference type="CDD" id="cd02932">
    <property type="entry name" value="OYE_YqiM_FMN"/>
    <property type="match status" value="1"/>
</dbReference>
<evidence type="ECO:0000256" key="5">
    <source>
        <dbReference type="ARBA" id="ARBA00023002"/>
    </source>
</evidence>
<dbReference type="EMBL" id="JAOVZQ010000001">
    <property type="protein sequence ID" value="MCY0094712.1"/>
    <property type="molecule type" value="Genomic_DNA"/>
</dbReference>
<dbReference type="InterPro" id="IPR001155">
    <property type="entry name" value="OxRdtase_FMN_N"/>
</dbReference>
<keyword evidence="5" id="KW-0560">Oxidoreductase</keyword>
<comment type="cofactor">
    <cofactor evidence="1">
        <name>FMN</name>
        <dbReference type="ChEBI" id="CHEBI:58210"/>
    </cofactor>
</comment>
<dbReference type="RefSeq" id="WP_267612643.1">
    <property type="nucleotide sequence ID" value="NZ_JAOVZQ010000001.1"/>
</dbReference>